<dbReference type="InterPro" id="IPR029000">
    <property type="entry name" value="Cyclophilin-like_dom_sf"/>
</dbReference>
<reference evidence="5 6" key="1">
    <citation type="submission" date="2018-07" db="EMBL/GenBank/DDBJ databases">
        <title>Venubactetium sediminum gen. nov., sp. nov., isolated from a marine solar saltern.</title>
        <authorList>
            <person name="Wang S."/>
        </authorList>
    </citation>
    <scope>NUCLEOTIDE SEQUENCE [LARGE SCALE GENOMIC DNA]</scope>
    <source>
        <strain evidence="5 6">WD2A32</strain>
    </source>
</reference>
<sequence length="344" mass="36520">MTSLLRVATGGTQTTLQDLGRFGYQRFGLPVAGALDPFSLRLANALVGNDPAAAAIEILGHGPTFEVDAESVRVAFTGSHAGFEVNGEEATIVPSYRSHTVYRGERLAVRAMPDSQVGYLAVEGGFEIEPVLGSLSTYTRAGIGGFGGRALRGGDALPLTLPRASERTERRLAAPPSIGHECAIRLILGPQHEAFTREAVETLLTSTFTVSRDVDRMGMRLDGPTLEHSGGFNLVSDGIATGCIQVPGSGQPIVLLADHQTTGGYPKIGSVISADIPLLGRRRPGDNIRFKEVSVPQAEAARRSAERDILQAIKSIADAPPLRGIDLDCLYNRNLISGVIDAWD</sequence>
<keyword evidence="3" id="KW-0067">ATP-binding</keyword>
<evidence type="ECO:0000256" key="2">
    <source>
        <dbReference type="ARBA" id="ARBA00022801"/>
    </source>
</evidence>
<dbReference type="AlphaFoldDB" id="A0A369T7H4"/>
<dbReference type="PANTHER" id="PTHR43309">
    <property type="entry name" value="5-OXOPROLINASE SUBUNIT C"/>
    <property type="match status" value="1"/>
</dbReference>
<dbReference type="Proteomes" id="UP000253941">
    <property type="component" value="Unassembled WGS sequence"/>
</dbReference>
<evidence type="ECO:0000256" key="3">
    <source>
        <dbReference type="ARBA" id="ARBA00022840"/>
    </source>
</evidence>
<dbReference type="NCBIfam" id="TIGR00724">
    <property type="entry name" value="urea_amlyse_rel"/>
    <property type="match status" value="1"/>
</dbReference>
<protein>
    <submittedName>
        <fullName evidence="5">Allophanate hydrolase</fullName>
    </submittedName>
</protein>
<dbReference type="PANTHER" id="PTHR43309:SF5">
    <property type="entry name" value="5-OXOPROLINASE SUBUNIT C"/>
    <property type="match status" value="1"/>
</dbReference>
<evidence type="ECO:0000259" key="4">
    <source>
        <dbReference type="SMART" id="SM00797"/>
    </source>
</evidence>
<name>A0A369T7H4_9PROT</name>
<proteinExistence type="predicted"/>
<comment type="caution">
    <text evidence="5">The sequence shown here is derived from an EMBL/GenBank/DDBJ whole genome shotgun (WGS) entry which is preliminary data.</text>
</comment>
<gene>
    <name evidence="5" type="ORF">DRB17_18065</name>
</gene>
<keyword evidence="2 5" id="KW-0378">Hydrolase</keyword>
<dbReference type="RefSeq" id="WP_114583630.1">
    <property type="nucleotide sequence ID" value="NZ_QPMH01000027.1"/>
</dbReference>
<dbReference type="InterPro" id="IPR052708">
    <property type="entry name" value="PxpC"/>
</dbReference>
<dbReference type="Pfam" id="PF02626">
    <property type="entry name" value="CT_A_B"/>
    <property type="match status" value="1"/>
</dbReference>
<dbReference type="Gene3D" id="2.40.100.10">
    <property type="entry name" value="Cyclophilin-like"/>
    <property type="match status" value="1"/>
</dbReference>
<evidence type="ECO:0000313" key="6">
    <source>
        <dbReference type="Proteomes" id="UP000253941"/>
    </source>
</evidence>
<dbReference type="GO" id="GO:0016787">
    <property type="term" value="F:hydrolase activity"/>
    <property type="evidence" value="ECO:0007669"/>
    <property type="project" value="UniProtKB-KW"/>
</dbReference>
<keyword evidence="6" id="KW-1185">Reference proteome</keyword>
<organism evidence="5 6">
    <name type="scientific">Ferruginivarius sediminum</name>
    <dbReference type="NCBI Taxonomy" id="2661937"/>
    <lineage>
        <taxon>Bacteria</taxon>
        <taxon>Pseudomonadati</taxon>
        <taxon>Pseudomonadota</taxon>
        <taxon>Alphaproteobacteria</taxon>
        <taxon>Rhodospirillales</taxon>
        <taxon>Rhodospirillaceae</taxon>
        <taxon>Ferruginivarius</taxon>
    </lineage>
</organism>
<dbReference type="GO" id="GO:0005524">
    <property type="term" value="F:ATP binding"/>
    <property type="evidence" value="ECO:0007669"/>
    <property type="project" value="UniProtKB-KW"/>
</dbReference>
<evidence type="ECO:0000313" key="5">
    <source>
        <dbReference type="EMBL" id="RDD60414.1"/>
    </source>
</evidence>
<dbReference type="SUPFAM" id="SSF50891">
    <property type="entry name" value="Cyclophilin-like"/>
    <property type="match status" value="1"/>
</dbReference>
<feature type="domain" description="Carboxyltransferase" evidence="4">
    <location>
        <begin position="26"/>
        <end position="308"/>
    </location>
</feature>
<evidence type="ECO:0000256" key="1">
    <source>
        <dbReference type="ARBA" id="ARBA00022741"/>
    </source>
</evidence>
<accession>A0A369T7H4</accession>
<dbReference type="SMART" id="SM00797">
    <property type="entry name" value="AHS2"/>
    <property type="match status" value="1"/>
</dbReference>
<dbReference type="EMBL" id="QPMH01000027">
    <property type="protein sequence ID" value="RDD60414.1"/>
    <property type="molecule type" value="Genomic_DNA"/>
</dbReference>
<keyword evidence="1" id="KW-0547">Nucleotide-binding</keyword>
<dbReference type="InterPro" id="IPR003778">
    <property type="entry name" value="CT_A_B"/>
</dbReference>